<dbReference type="RefSeq" id="WP_106894208.1">
    <property type="nucleotide sequence ID" value="NZ_CP027861.1"/>
</dbReference>
<dbReference type="GO" id="GO:0008233">
    <property type="term" value="F:peptidase activity"/>
    <property type="evidence" value="ECO:0007669"/>
    <property type="project" value="InterPro"/>
</dbReference>
<evidence type="ECO:0000313" key="5">
    <source>
        <dbReference type="Proteomes" id="UP000241074"/>
    </source>
</evidence>
<dbReference type="KEGG" id="xba:C7S18_23625"/>
<dbReference type="Pfam" id="PF01343">
    <property type="entry name" value="Peptidase_S49"/>
    <property type="match status" value="1"/>
</dbReference>
<dbReference type="InterPro" id="IPR029045">
    <property type="entry name" value="ClpP/crotonase-like_dom_sf"/>
</dbReference>
<reference evidence="4 5" key="2">
    <citation type="submission" date="2018-03" db="EMBL/GenBank/DDBJ databases">
        <authorList>
            <person name="Keele B.F."/>
        </authorList>
    </citation>
    <scope>NUCLEOTIDE SEQUENCE [LARGE SCALE GENOMIC DNA]</scope>
    <source>
        <strain evidence="4 5">D13</strain>
        <plasmid evidence="5">Plasmid unnamed</plasmid>
    </source>
</reference>
<dbReference type="Proteomes" id="UP000241074">
    <property type="component" value="Plasmid unnamed"/>
</dbReference>
<keyword evidence="2" id="KW-1133">Transmembrane helix</keyword>
<dbReference type="InterPro" id="IPR002142">
    <property type="entry name" value="Peptidase_S49"/>
</dbReference>
<dbReference type="OrthoDB" id="9764363at2"/>
<gene>
    <name evidence="4" type="ORF">C7S18_23625</name>
</gene>
<organism evidence="4 5">
    <name type="scientific">Ahniella affigens</name>
    <dbReference type="NCBI Taxonomy" id="2021234"/>
    <lineage>
        <taxon>Bacteria</taxon>
        <taxon>Pseudomonadati</taxon>
        <taxon>Pseudomonadota</taxon>
        <taxon>Gammaproteobacteria</taxon>
        <taxon>Lysobacterales</taxon>
        <taxon>Rhodanobacteraceae</taxon>
        <taxon>Ahniella</taxon>
    </lineage>
</organism>
<accession>A0A2P1PZL7</accession>
<reference evidence="4 5" key="1">
    <citation type="submission" date="2018-03" db="EMBL/GenBank/DDBJ databases">
        <title>Ahniella affigens gen. nov., sp. nov., a gammaproteobacterium isolated from sandy soil near a stream.</title>
        <authorList>
            <person name="Ko Y."/>
            <person name="Kim J.-H."/>
        </authorList>
    </citation>
    <scope>NUCLEOTIDE SEQUENCE [LARGE SCALE GENOMIC DNA]</scope>
    <source>
        <strain evidence="4 5">D13</strain>
        <plasmid evidence="5">Plasmid unnamed</plasmid>
    </source>
</reference>
<protein>
    <recommendedName>
        <fullName evidence="3">Peptidase S49 domain-containing protein</fullName>
    </recommendedName>
</protein>
<sequence>MTSSQTWSTVAISALAAVIAWGFWRNLGDTQPEVVEMDLDGAIGTDVLADQWVPVIRDHCMHEGAMVVRITSPGGSPGEAARIASALRACHRTVYTVAEGVAASAALLPLTAGNEVILDPYALVGGMGIVKPMTSWASFAQTVGVADQSIASGPLKLAGSPLRTLSEAERASIERLVSAASAQFRSDIAGQRPKLNLAPETEQGALITAGAAREQGIGDRVGTIDALQRELPGTWQNVTPTRPQGPQQILTLAAGAITRGIAAEISTSPIE</sequence>
<keyword evidence="4" id="KW-0614">Plasmid</keyword>
<comment type="similarity">
    <text evidence="1">Belongs to the peptidase S49 family.</text>
</comment>
<proteinExistence type="inferred from homology"/>
<dbReference type="SUPFAM" id="SSF52096">
    <property type="entry name" value="ClpP/crotonase"/>
    <property type="match status" value="1"/>
</dbReference>
<evidence type="ECO:0000256" key="2">
    <source>
        <dbReference type="SAM" id="Phobius"/>
    </source>
</evidence>
<dbReference type="PANTHER" id="PTHR42987:SF4">
    <property type="entry name" value="PROTEASE SOHB-RELATED"/>
    <property type="match status" value="1"/>
</dbReference>
<dbReference type="Gene3D" id="3.90.226.10">
    <property type="entry name" value="2-enoyl-CoA Hydratase, Chain A, domain 1"/>
    <property type="match status" value="1"/>
</dbReference>
<keyword evidence="2" id="KW-0812">Transmembrane</keyword>
<evidence type="ECO:0000259" key="3">
    <source>
        <dbReference type="Pfam" id="PF01343"/>
    </source>
</evidence>
<name>A0A2P1PZL7_9GAMM</name>
<dbReference type="EMBL" id="CP027861">
    <property type="protein sequence ID" value="AVQ00290.1"/>
    <property type="molecule type" value="Genomic_DNA"/>
</dbReference>
<dbReference type="GO" id="GO:0006508">
    <property type="term" value="P:proteolysis"/>
    <property type="evidence" value="ECO:0007669"/>
    <property type="project" value="InterPro"/>
</dbReference>
<keyword evidence="5" id="KW-1185">Reference proteome</keyword>
<evidence type="ECO:0000256" key="1">
    <source>
        <dbReference type="ARBA" id="ARBA00008683"/>
    </source>
</evidence>
<geneLocation type="plasmid" evidence="4">
    <name>unnamed</name>
</geneLocation>
<evidence type="ECO:0000313" key="4">
    <source>
        <dbReference type="EMBL" id="AVQ00290.1"/>
    </source>
</evidence>
<keyword evidence="2" id="KW-0472">Membrane</keyword>
<dbReference type="AlphaFoldDB" id="A0A2P1PZL7"/>
<feature type="domain" description="Peptidase S49" evidence="3">
    <location>
        <begin position="92"/>
        <end position="231"/>
    </location>
</feature>
<dbReference type="PANTHER" id="PTHR42987">
    <property type="entry name" value="PEPTIDASE S49"/>
    <property type="match status" value="1"/>
</dbReference>
<feature type="transmembrane region" description="Helical" evidence="2">
    <location>
        <begin position="6"/>
        <end position="24"/>
    </location>
</feature>